<dbReference type="EMBL" id="PCWR01000016">
    <property type="protein sequence ID" value="PIR07521.1"/>
    <property type="molecule type" value="Genomic_DNA"/>
</dbReference>
<name>A0A2H0NF59_9BACT</name>
<evidence type="ECO:0000313" key="2">
    <source>
        <dbReference type="Proteomes" id="UP000228867"/>
    </source>
</evidence>
<evidence type="ECO:0000313" key="1">
    <source>
        <dbReference type="EMBL" id="PIR07521.1"/>
    </source>
</evidence>
<protein>
    <submittedName>
        <fullName evidence="1">Uncharacterized protein</fullName>
    </submittedName>
</protein>
<accession>A0A2H0NF59</accession>
<proteinExistence type="predicted"/>
<reference evidence="1 2" key="1">
    <citation type="submission" date="2017-09" db="EMBL/GenBank/DDBJ databases">
        <title>Depth-based differentiation of microbial function through sediment-hosted aquifers and enrichment of novel symbionts in the deep terrestrial subsurface.</title>
        <authorList>
            <person name="Probst A.J."/>
            <person name="Ladd B."/>
            <person name="Jarett J.K."/>
            <person name="Geller-Mcgrath D.E."/>
            <person name="Sieber C.M."/>
            <person name="Emerson J.B."/>
            <person name="Anantharaman K."/>
            <person name="Thomas B.C."/>
            <person name="Malmstrom R."/>
            <person name="Stieglmeier M."/>
            <person name="Klingl A."/>
            <person name="Woyke T."/>
            <person name="Ryan C.M."/>
            <person name="Banfield J.F."/>
        </authorList>
    </citation>
    <scope>NUCLEOTIDE SEQUENCE [LARGE SCALE GENOMIC DNA]</scope>
    <source>
        <strain evidence="1">CG11_big_fil_rev_8_21_14_0_20_38_23</strain>
    </source>
</reference>
<dbReference type="Proteomes" id="UP000228867">
    <property type="component" value="Unassembled WGS sequence"/>
</dbReference>
<sequence>MFEFISQIIMMLSLGVILYLVARSLPRITEDSSPSIQKAGWLMINLEKVDKWLESLLEKFLRYLNVQLLKISNGINRKLSRFKKEETRSQNGSDLFSQKKE</sequence>
<comment type="caution">
    <text evidence="1">The sequence shown here is derived from an EMBL/GenBank/DDBJ whole genome shotgun (WGS) entry which is preliminary data.</text>
</comment>
<dbReference type="AlphaFoldDB" id="A0A2H0NF59"/>
<gene>
    <name evidence="1" type="ORF">COV54_00720</name>
</gene>
<organism evidence="1 2">
    <name type="scientific">Candidatus Jorgensenbacteria bacterium CG11_big_fil_rev_8_21_14_0_20_38_23</name>
    <dbReference type="NCBI Taxonomy" id="1974594"/>
    <lineage>
        <taxon>Bacteria</taxon>
        <taxon>Candidatus Joergenseniibacteriota</taxon>
    </lineage>
</organism>